<keyword evidence="2" id="KW-1185">Reference proteome</keyword>
<proteinExistence type="predicted"/>
<dbReference type="EMBL" id="JABBWG010000027">
    <property type="protein sequence ID" value="KAG1812109.1"/>
    <property type="molecule type" value="Genomic_DNA"/>
</dbReference>
<sequence length="100" mass="11269">MSYVDGTFSFIHKQPHRRRVDSDVILLTCFYRPAETVRLNRPRPRGKPTLASVGLFVFDKVGKLVVVLLSLCHDHSPTIAGFSPWSSGCRRRFILAVSIA</sequence>
<evidence type="ECO:0000313" key="1">
    <source>
        <dbReference type="EMBL" id="KAG1812109.1"/>
    </source>
</evidence>
<name>A0A9P7JB38_9AGAM</name>
<gene>
    <name evidence="1" type="ORF">BJ212DRAFT_471745</name>
</gene>
<dbReference type="GeneID" id="64637299"/>
<dbReference type="RefSeq" id="XP_041190391.1">
    <property type="nucleotide sequence ID" value="XM_041343283.1"/>
</dbReference>
<comment type="caution">
    <text evidence="1">The sequence shown here is derived from an EMBL/GenBank/DDBJ whole genome shotgun (WGS) entry which is preliminary data.</text>
</comment>
<evidence type="ECO:0000313" key="2">
    <source>
        <dbReference type="Proteomes" id="UP000807769"/>
    </source>
</evidence>
<accession>A0A9P7JB38</accession>
<reference evidence="1" key="1">
    <citation type="journal article" date="2020" name="New Phytol.">
        <title>Comparative genomics reveals dynamic genome evolution in host specialist ectomycorrhizal fungi.</title>
        <authorList>
            <person name="Lofgren L.A."/>
            <person name="Nguyen N.H."/>
            <person name="Vilgalys R."/>
            <person name="Ruytinx J."/>
            <person name="Liao H.L."/>
            <person name="Branco S."/>
            <person name="Kuo A."/>
            <person name="LaButti K."/>
            <person name="Lipzen A."/>
            <person name="Andreopoulos W."/>
            <person name="Pangilinan J."/>
            <person name="Riley R."/>
            <person name="Hundley H."/>
            <person name="Na H."/>
            <person name="Barry K."/>
            <person name="Grigoriev I.V."/>
            <person name="Stajich J.E."/>
            <person name="Kennedy P.G."/>
        </authorList>
    </citation>
    <scope>NUCLEOTIDE SEQUENCE</scope>
    <source>
        <strain evidence="1">MN1</strain>
    </source>
</reference>
<dbReference type="Proteomes" id="UP000807769">
    <property type="component" value="Unassembled WGS sequence"/>
</dbReference>
<dbReference type="AlphaFoldDB" id="A0A9P7JB38"/>
<protein>
    <submittedName>
        <fullName evidence="1">Uncharacterized protein</fullName>
    </submittedName>
</protein>
<organism evidence="1 2">
    <name type="scientific">Suillus subaureus</name>
    <dbReference type="NCBI Taxonomy" id="48587"/>
    <lineage>
        <taxon>Eukaryota</taxon>
        <taxon>Fungi</taxon>
        <taxon>Dikarya</taxon>
        <taxon>Basidiomycota</taxon>
        <taxon>Agaricomycotina</taxon>
        <taxon>Agaricomycetes</taxon>
        <taxon>Agaricomycetidae</taxon>
        <taxon>Boletales</taxon>
        <taxon>Suillineae</taxon>
        <taxon>Suillaceae</taxon>
        <taxon>Suillus</taxon>
    </lineage>
</organism>